<evidence type="ECO:0000256" key="9">
    <source>
        <dbReference type="PIRSR" id="PIRSR610347-1"/>
    </source>
</evidence>
<dbReference type="GO" id="GO:0003690">
    <property type="term" value="F:double-stranded DNA binding"/>
    <property type="evidence" value="ECO:0007669"/>
    <property type="project" value="TreeGrafter"/>
</dbReference>
<dbReference type="InterPro" id="IPR010347">
    <property type="entry name" value="Tdp1"/>
</dbReference>
<accession>A0A811KW39</accession>
<evidence type="ECO:0000256" key="4">
    <source>
        <dbReference type="ARBA" id="ARBA00022763"/>
    </source>
</evidence>
<feature type="binding site" evidence="10">
    <location>
        <position position="125"/>
    </location>
    <ligand>
        <name>substrate</name>
    </ligand>
</feature>
<feature type="active site" description="Nucleophile" evidence="9">
    <location>
        <position position="123"/>
    </location>
</feature>
<organism evidence="12 13">
    <name type="scientific">Bursaphelenchus okinawaensis</name>
    <dbReference type="NCBI Taxonomy" id="465554"/>
    <lineage>
        <taxon>Eukaryota</taxon>
        <taxon>Metazoa</taxon>
        <taxon>Ecdysozoa</taxon>
        <taxon>Nematoda</taxon>
        <taxon>Chromadorea</taxon>
        <taxon>Rhabditida</taxon>
        <taxon>Tylenchina</taxon>
        <taxon>Tylenchomorpha</taxon>
        <taxon>Aphelenchoidea</taxon>
        <taxon>Aphelenchoididae</taxon>
        <taxon>Bursaphelenchus</taxon>
    </lineage>
</organism>
<keyword evidence="4" id="KW-0227">DNA damage</keyword>
<evidence type="ECO:0008006" key="14">
    <source>
        <dbReference type="Google" id="ProtNLM"/>
    </source>
</evidence>
<dbReference type="GO" id="GO:0017005">
    <property type="term" value="F:3'-tyrosyl-DNA phosphodiesterase activity"/>
    <property type="evidence" value="ECO:0007669"/>
    <property type="project" value="TreeGrafter"/>
</dbReference>
<keyword evidence="6" id="KW-0269">Exonuclease</keyword>
<feature type="site" description="Interaction with DNA" evidence="11">
    <location>
        <position position="378"/>
    </location>
</feature>
<comment type="similarity">
    <text evidence="2">Belongs to the tyrosyl-DNA phosphodiesterase family.</text>
</comment>
<feature type="active site" description="Proton donor/acceptor" evidence="9">
    <location>
        <position position="354"/>
    </location>
</feature>
<dbReference type="EMBL" id="CAJFDH010000004">
    <property type="protein sequence ID" value="CAD5219450.1"/>
    <property type="molecule type" value="Genomic_DNA"/>
</dbReference>
<proteinExistence type="inferred from homology"/>
<reference evidence="12" key="1">
    <citation type="submission" date="2020-09" db="EMBL/GenBank/DDBJ databases">
        <authorList>
            <person name="Kikuchi T."/>
        </authorList>
    </citation>
    <scope>NUCLEOTIDE SEQUENCE</scope>
    <source>
        <strain evidence="12">SH1</strain>
    </source>
</reference>
<keyword evidence="3" id="KW-0540">Nuclease</keyword>
<evidence type="ECO:0000256" key="10">
    <source>
        <dbReference type="PIRSR" id="PIRSR610347-2"/>
    </source>
</evidence>
<comment type="subcellular location">
    <subcellularLocation>
        <location evidence="1">Nucleus</location>
    </subcellularLocation>
</comment>
<dbReference type="GO" id="GO:0006281">
    <property type="term" value="P:DNA repair"/>
    <property type="evidence" value="ECO:0007669"/>
    <property type="project" value="UniProtKB-KW"/>
</dbReference>
<dbReference type="Pfam" id="PF06087">
    <property type="entry name" value="Tyr-DNA_phospho"/>
    <property type="match status" value="1"/>
</dbReference>
<dbReference type="GO" id="GO:0004527">
    <property type="term" value="F:exonuclease activity"/>
    <property type="evidence" value="ECO:0007669"/>
    <property type="project" value="UniProtKB-KW"/>
</dbReference>
<evidence type="ECO:0000256" key="2">
    <source>
        <dbReference type="ARBA" id="ARBA00010205"/>
    </source>
</evidence>
<comment type="caution">
    <text evidence="12">The sequence shown here is derived from an EMBL/GenBank/DDBJ whole genome shotgun (WGS) entry which is preliminary data.</text>
</comment>
<evidence type="ECO:0000256" key="8">
    <source>
        <dbReference type="ARBA" id="ARBA00023242"/>
    </source>
</evidence>
<dbReference type="OrthoDB" id="47785at2759"/>
<keyword evidence="5" id="KW-0378">Hydrolase</keyword>
<dbReference type="PANTHER" id="PTHR12415">
    <property type="entry name" value="TYROSYL-DNA PHOSPHODIESTERASE 1"/>
    <property type="match status" value="1"/>
</dbReference>
<gene>
    <name evidence="12" type="ORF">BOKJ2_LOCUS8450</name>
</gene>
<evidence type="ECO:0000313" key="12">
    <source>
        <dbReference type="EMBL" id="CAD5219450.1"/>
    </source>
</evidence>
<evidence type="ECO:0000256" key="11">
    <source>
        <dbReference type="PIRSR" id="PIRSR610347-3"/>
    </source>
</evidence>
<evidence type="ECO:0000313" key="13">
    <source>
        <dbReference type="Proteomes" id="UP000614601"/>
    </source>
</evidence>
<evidence type="ECO:0000256" key="3">
    <source>
        <dbReference type="ARBA" id="ARBA00022722"/>
    </source>
</evidence>
<feature type="binding site" evidence="10">
    <location>
        <position position="356"/>
    </location>
    <ligand>
        <name>substrate</name>
    </ligand>
</feature>
<dbReference type="SUPFAM" id="SSF56024">
    <property type="entry name" value="Phospholipase D/nuclease"/>
    <property type="match status" value="2"/>
</dbReference>
<evidence type="ECO:0000256" key="6">
    <source>
        <dbReference type="ARBA" id="ARBA00022839"/>
    </source>
</evidence>
<evidence type="ECO:0000256" key="5">
    <source>
        <dbReference type="ARBA" id="ARBA00022801"/>
    </source>
</evidence>
<dbReference type="Proteomes" id="UP000614601">
    <property type="component" value="Unassembled WGS sequence"/>
</dbReference>
<keyword evidence="8" id="KW-0539">Nucleus</keyword>
<dbReference type="Gene3D" id="3.30.870.10">
    <property type="entry name" value="Endonuclease Chain A"/>
    <property type="match status" value="2"/>
</dbReference>
<keyword evidence="13" id="KW-1185">Reference proteome</keyword>
<sequence>MDPQASSSTKKRKIDAESEVKTTSILEGLHYTKVHVLGESYNKNAYSFKEIINAIQPKRSIHFNFCVDFEFVMKNYPSHLRNKPITIITGSEKDVEDGEYLKQHFPNLKVQCASMVSQWGTHHTKLSLFETESGLHVMISTANLIHDDWDHLTQAFYYAYGPYLIDDVATSKRTKVVDNFGDDLKKYIRTAYLNPGLKILNRVQDWSDIFAEKLPDFSHIKDRLVYSIPGKEWVQPMGYVILRDLLKDRLKEDEIKDCTFVTQISSIGSLGQSKHEWLCREFGGSLCGKTSGPKDMNLKIVYPSMQTMADSVDGWLSGGSFPWSDNIYWRQKWMNDHFCDWKSDHLGRTRCMPHIKSYAVVTSDDTVKWLLITSANLSKAAWGRLNNNGRTTFVHSYELGVLMLAENSEAPLQLPYDWPLKGYSNTDTPFRRNARTNIKDCEGREYPYTQ</sequence>
<dbReference type="EMBL" id="CAJFCW020000004">
    <property type="protein sequence ID" value="CAG9112540.1"/>
    <property type="molecule type" value="Genomic_DNA"/>
</dbReference>
<keyword evidence="7" id="KW-0234">DNA repair</keyword>
<protein>
    <recommendedName>
        <fullName evidence="14">Tyrosyl-DNA phosphodiesterase</fullName>
    </recommendedName>
</protein>
<dbReference type="GO" id="GO:0005634">
    <property type="term" value="C:nucleus"/>
    <property type="evidence" value="ECO:0007669"/>
    <property type="project" value="UniProtKB-SubCell"/>
</dbReference>
<dbReference type="PANTHER" id="PTHR12415:SF0">
    <property type="entry name" value="TYROSYL-DNA PHOSPHODIESTERASE 1"/>
    <property type="match status" value="1"/>
</dbReference>
<evidence type="ECO:0000256" key="7">
    <source>
        <dbReference type="ARBA" id="ARBA00023204"/>
    </source>
</evidence>
<dbReference type="GO" id="GO:0003697">
    <property type="term" value="F:single-stranded DNA binding"/>
    <property type="evidence" value="ECO:0007669"/>
    <property type="project" value="TreeGrafter"/>
</dbReference>
<evidence type="ECO:0000256" key="1">
    <source>
        <dbReference type="ARBA" id="ARBA00004123"/>
    </source>
</evidence>
<dbReference type="Proteomes" id="UP000783686">
    <property type="component" value="Unassembled WGS sequence"/>
</dbReference>
<name>A0A811KW39_9BILA</name>
<dbReference type="AlphaFoldDB" id="A0A811KW39"/>